<organism evidence="2 5">
    <name type="scientific">Segatella bryantii</name>
    <name type="common">Prevotella bryantii</name>
    <dbReference type="NCBI Taxonomy" id="77095"/>
    <lineage>
        <taxon>Bacteria</taxon>
        <taxon>Pseudomonadati</taxon>
        <taxon>Bacteroidota</taxon>
        <taxon>Bacteroidia</taxon>
        <taxon>Bacteroidales</taxon>
        <taxon>Prevotellaceae</taxon>
        <taxon>Segatella</taxon>
    </lineage>
</organism>
<proteinExistence type="predicted"/>
<dbReference type="GeneID" id="72480212"/>
<keyword evidence="4" id="KW-1185">Reference proteome</keyword>
<evidence type="ECO:0000313" key="2">
    <source>
        <dbReference type="EMBL" id="GJG26732.1"/>
    </source>
</evidence>
<evidence type="ECO:0000313" key="3">
    <source>
        <dbReference type="EMBL" id="OYP56702.1"/>
    </source>
</evidence>
<comment type="caution">
    <text evidence="2">The sequence shown here is derived from an EMBL/GenBank/DDBJ whole genome shotgun (WGS) entry which is preliminary data.</text>
</comment>
<sequence>MHEYDREIFKVLSEAGEQGLKTEKIAHHVFNACNSIFNPVDYSSLHVYVTHFLISHSRSVDSIIEKTDRGVYRINNMVKESQQLMFDFTDETPPKTDVQDEKNDEADFSLSLF</sequence>
<reference evidence="2" key="2">
    <citation type="submission" date="2021-08" db="EMBL/GenBank/DDBJ databases">
        <title>Prevotella lacticifex sp. nov., isolated from rumen of cow.</title>
        <authorList>
            <person name="Shinkai T."/>
            <person name="Ikeyama N."/>
            <person name="Kumagai M."/>
            <person name="Ohmori H."/>
            <person name="Sakamoto M."/>
            <person name="Ohkuma M."/>
            <person name="Mitsumori M."/>
        </authorList>
    </citation>
    <scope>NUCLEOTIDE SEQUENCE</scope>
    <source>
        <strain evidence="2">DSM 11371</strain>
    </source>
</reference>
<dbReference type="Proteomes" id="UP000216189">
    <property type="component" value="Unassembled WGS sequence"/>
</dbReference>
<evidence type="ECO:0000313" key="5">
    <source>
        <dbReference type="Proteomes" id="UP000887043"/>
    </source>
</evidence>
<dbReference type="EMBL" id="NPJF01000018">
    <property type="protein sequence ID" value="OYP56702.1"/>
    <property type="molecule type" value="Genomic_DNA"/>
</dbReference>
<dbReference type="RefSeq" id="WP_006283190.1">
    <property type="nucleotide sequence ID" value="NZ_BPTR01000001.1"/>
</dbReference>
<dbReference type="EMBL" id="BPTR01000001">
    <property type="protein sequence ID" value="GJG26732.1"/>
    <property type="molecule type" value="Genomic_DNA"/>
</dbReference>
<dbReference type="Proteomes" id="UP000887043">
    <property type="component" value="Unassembled WGS sequence"/>
</dbReference>
<reference evidence="3 4" key="1">
    <citation type="submission" date="2017-08" db="EMBL/GenBank/DDBJ databases">
        <title>Comparative genomics of non-oral Prevotella species.</title>
        <authorList>
            <person name="Accetto T."/>
            <person name="Nograsek B."/>
            <person name="Avgustin G."/>
        </authorList>
    </citation>
    <scope>NUCLEOTIDE SEQUENCE [LARGE SCALE GENOMIC DNA]</scope>
    <source>
        <strain evidence="3 4">TC1-1</strain>
    </source>
</reference>
<feature type="region of interest" description="Disordered" evidence="1">
    <location>
        <begin position="90"/>
        <end position="113"/>
    </location>
</feature>
<accession>A0AA37HW43</accession>
<evidence type="ECO:0000256" key="1">
    <source>
        <dbReference type="SAM" id="MobiDB-lite"/>
    </source>
</evidence>
<feature type="compositionally biased region" description="Basic and acidic residues" evidence="1">
    <location>
        <begin position="92"/>
        <end position="101"/>
    </location>
</feature>
<evidence type="ECO:0000313" key="4">
    <source>
        <dbReference type="Proteomes" id="UP000216189"/>
    </source>
</evidence>
<gene>
    <name evidence="3" type="ORF">CIK91_02105</name>
    <name evidence="2" type="ORF">PRRU23_04320</name>
</gene>
<name>A0AA37HW43_SEGBR</name>
<protein>
    <submittedName>
        <fullName evidence="2">Uncharacterized protein</fullName>
    </submittedName>
</protein>
<dbReference type="AlphaFoldDB" id="A0AA37HW43"/>